<reference evidence="1 2" key="1">
    <citation type="submission" date="2024-02" db="EMBL/GenBank/DDBJ databases">
        <authorList>
            <person name="Chen Y."/>
            <person name="Shah S."/>
            <person name="Dougan E. K."/>
            <person name="Thang M."/>
            <person name="Chan C."/>
        </authorList>
    </citation>
    <scope>NUCLEOTIDE SEQUENCE [LARGE SCALE GENOMIC DNA]</scope>
</reference>
<gene>
    <name evidence="1" type="ORF">CCMP2556_LOCUS18029</name>
</gene>
<organism evidence="1 2">
    <name type="scientific">Durusdinium trenchii</name>
    <dbReference type="NCBI Taxonomy" id="1381693"/>
    <lineage>
        <taxon>Eukaryota</taxon>
        <taxon>Sar</taxon>
        <taxon>Alveolata</taxon>
        <taxon>Dinophyceae</taxon>
        <taxon>Suessiales</taxon>
        <taxon>Symbiodiniaceae</taxon>
        <taxon>Durusdinium</taxon>
    </lineage>
</organism>
<accession>A0ABP0KVF4</accession>
<sequence length="550" mass="60929">MLHPKNGVPLAKQAALAAEADARAKKRQEEVLKRAAMRKQREKMAAWQIDQKHHETPDREGVGPDAVDPEEVRCLNWTWISDEHPEELHERCTCEDLGEVGLTQQPLEGCAAEANAWRTNLSGSGLLGDTAWIAFHMGDERCLVQRCSGTCVRLGDRSPGAVRVTHPYLPSGAGPLPALSSFAPRELCPGGAATILAELGTVSREDGVVPAEVAEIEFQRLFGPLRLRDQAFQSLRFECAADAHRAVADVCLGEKCDEWSKYALPRCQVFLGLPYDFGDSNFLYAPACERSGQFYCPPGLPLALQLTLKAGSRSATVWAAMLEGLMPGIVAVRRTLAVQLGLSEESNKLARYAWEWLEHEETRLGCGGDLAFFSISRGVGMLDQGQIGLPMALCPSCCRRASGRLRVIFLRDPVARMWSFFEGYWFPRKGQLLPEPSFETWLRLILSRNASSSSLFEASDLDHVRPALHRPLGHESQEVMFCMEDVEKSLRRVEGALCRYYQHCTPLPQFPAVKKKKKASSSKPLATLGDFAAGLVRDRFHFDFDALASC</sequence>
<proteinExistence type="predicted"/>
<evidence type="ECO:0008006" key="3">
    <source>
        <dbReference type="Google" id="ProtNLM"/>
    </source>
</evidence>
<comment type="caution">
    <text evidence="1">The sequence shown here is derived from an EMBL/GenBank/DDBJ whole genome shotgun (WGS) entry which is preliminary data.</text>
</comment>
<keyword evidence="2" id="KW-1185">Reference proteome</keyword>
<dbReference type="EMBL" id="CAXAMN010010113">
    <property type="protein sequence ID" value="CAK9030810.1"/>
    <property type="molecule type" value="Genomic_DNA"/>
</dbReference>
<name>A0ABP0KVF4_9DINO</name>
<dbReference type="Proteomes" id="UP001642484">
    <property type="component" value="Unassembled WGS sequence"/>
</dbReference>
<protein>
    <recommendedName>
        <fullName evidence="3">Sulfotransferase</fullName>
    </recommendedName>
</protein>
<evidence type="ECO:0000313" key="2">
    <source>
        <dbReference type="Proteomes" id="UP001642484"/>
    </source>
</evidence>
<evidence type="ECO:0000313" key="1">
    <source>
        <dbReference type="EMBL" id="CAK9030810.1"/>
    </source>
</evidence>